<proteinExistence type="predicted"/>
<accession>A0A1G9IRA2</accession>
<dbReference type="Proteomes" id="UP000199682">
    <property type="component" value="Unassembled WGS sequence"/>
</dbReference>
<organism evidence="1 2">
    <name type="scientific">Lentzea albidocapillata subsp. violacea</name>
    <dbReference type="NCBI Taxonomy" id="128104"/>
    <lineage>
        <taxon>Bacteria</taxon>
        <taxon>Bacillati</taxon>
        <taxon>Actinomycetota</taxon>
        <taxon>Actinomycetes</taxon>
        <taxon>Pseudonocardiales</taxon>
        <taxon>Pseudonocardiaceae</taxon>
        <taxon>Lentzea</taxon>
    </lineage>
</organism>
<evidence type="ECO:0000313" key="1">
    <source>
        <dbReference type="EMBL" id="SDL27394.1"/>
    </source>
</evidence>
<reference evidence="2" key="1">
    <citation type="submission" date="2016-10" db="EMBL/GenBank/DDBJ databases">
        <authorList>
            <person name="Varghese N."/>
            <person name="Submissions S."/>
        </authorList>
    </citation>
    <scope>NUCLEOTIDE SEQUENCE [LARGE SCALE GENOMIC DNA]</scope>
    <source>
        <strain evidence="2">DSM 44796</strain>
    </source>
</reference>
<sequence>MSDELLWPDRTAISVLPEAERWQEPASLTFAGLFADVHRYANLLHRRGSGAGTPSR</sequence>
<gene>
    <name evidence="1" type="ORF">SAMN04488074_11012</name>
</gene>
<evidence type="ECO:0000313" key="2">
    <source>
        <dbReference type="Proteomes" id="UP000199682"/>
    </source>
</evidence>
<dbReference type="EMBL" id="FNET01000010">
    <property type="protein sequence ID" value="SDL27394.1"/>
    <property type="molecule type" value="Genomic_DNA"/>
</dbReference>
<protein>
    <submittedName>
        <fullName evidence="1">Fatty-acyl-CoA synthase</fullName>
    </submittedName>
</protein>
<name>A0A1G9IRA2_9PSEU</name>
<dbReference type="RefSeq" id="WP_256334893.1">
    <property type="nucleotide sequence ID" value="NZ_FNET01000010.1"/>
</dbReference>
<dbReference type="AlphaFoldDB" id="A0A1G9IRA2"/>